<gene>
    <name evidence="4" type="ORF">D9C73_001199</name>
</gene>
<evidence type="ECO:0000313" key="5">
    <source>
        <dbReference type="Proteomes" id="UP000298787"/>
    </source>
</evidence>
<feature type="domain" description="CFAP65 seventh Ig-like" evidence="3">
    <location>
        <begin position="253"/>
        <end position="337"/>
    </location>
</feature>
<dbReference type="Pfam" id="PF24816">
    <property type="entry name" value="Ig_CFAP65__9th"/>
    <property type="match status" value="1"/>
</dbReference>
<dbReference type="InterPro" id="IPR008962">
    <property type="entry name" value="PapD-like_sf"/>
</dbReference>
<dbReference type="Pfam" id="PF25249">
    <property type="entry name" value="Ig_CFAP65_7th"/>
    <property type="match status" value="1"/>
</dbReference>
<reference evidence="4 5" key="1">
    <citation type="submission" date="2019-01" db="EMBL/GenBank/DDBJ databases">
        <title>Genome Assembly of Collichthys lucidus.</title>
        <authorList>
            <person name="Cai M."/>
            <person name="Xiao S."/>
        </authorList>
    </citation>
    <scope>NUCLEOTIDE SEQUENCE [LARGE SCALE GENOMIC DNA]</scope>
    <source>
        <strain evidence="4">JT15FE1705JMU</strain>
        <tissue evidence="4">Muscle</tissue>
    </source>
</reference>
<keyword evidence="4" id="KW-0966">Cell projection</keyword>
<dbReference type="PANTHER" id="PTHR46127:SF1">
    <property type="entry name" value="CILIA- AND FLAGELLA-ASSOCIATED PROTEIN 65"/>
    <property type="match status" value="1"/>
</dbReference>
<feature type="domain" description="CFAP65-like ninth Ig-like" evidence="1">
    <location>
        <begin position="488"/>
        <end position="666"/>
    </location>
</feature>
<dbReference type="InterPro" id="IPR052614">
    <property type="entry name" value="CFAP65"/>
</dbReference>
<evidence type="ECO:0000259" key="2">
    <source>
        <dbReference type="Pfam" id="PF25248"/>
    </source>
</evidence>
<dbReference type="InterPro" id="IPR057470">
    <property type="entry name" value="Ig_CFAP65_7th"/>
</dbReference>
<dbReference type="Gene3D" id="2.60.40.10">
    <property type="entry name" value="Immunoglobulins"/>
    <property type="match status" value="5"/>
</dbReference>
<dbReference type="InterPro" id="IPR056344">
    <property type="entry name" value="Ig_CFAP65-like_9th"/>
</dbReference>
<evidence type="ECO:0000313" key="4">
    <source>
        <dbReference type="EMBL" id="TKS67477.1"/>
    </source>
</evidence>
<dbReference type="Pfam" id="PF25248">
    <property type="entry name" value="Ig_CFAP65_8th"/>
    <property type="match status" value="1"/>
</dbReference>
<accession>A0A4U5U0D8</accession>
<dbReference type="PANTHER" id="PTHR46127">
    <property type="entry name" value="CILIA- AND FLAGELLA-ASSOCIATED PROTEIN 65"/>
    <property type="match status" value="1"/>
</dbReference>
<name>A0A4U5U0D8_COLLU</name>
<proteinExistence type="predicted"/>
<keyword evidence="5" id="KW-1185">Reference proteome</keyword>
<feature type="domain" description="CFAP65 eight Ig-like" evidence="2">
    <location>
        <begin position="368"/>
        <end position="485"/>
    </location>
</feature>
<dbReference type="InterPro" id="IPR057467">
    <property type="entry name" value="Ig_CFAP65_8th"/>
</dbReference>
<dbReference type="AlphaFoldDB" id="A0A4U5U0D8"/>
<sequence>MFCDLIGTCHSELQQSAILKPEHLVLYKLHWYRRQDPLDTLIVMQQDQDKQRLLCPLEEQSHQRPENAAPSPMDEYYQSCLGHMDPLSSTLSSPHVSVMPTWCGLLPKTLRSTISPSLCDLAPLKSTSFRVTYDPEQLNTLHAAQLECFAYYKVFPALSVLSYRTVLLQNCGDLPLTFCLDHSSDPALAESVSVIPSCGLIQPGNHQILTLRTTPTEDSPKQGYSVRLQLNSAKHTKELAVVSVVEKLCVSLEGDGSLYFHPTAVGSGTQRTHLIRNLSCLPLRWLSVIVPYDRFQWSIPESDQELISVEPDAGELHPNESSAQIWSFSPLAEQTYTLKPSLTFWPVQTPGCNKSKLYLKVIGMGSKGFIKAEKAFLDVGEILVGSYQLIEVPLVNSSPCPVPFCLSVQQILLDEEPIHDPRTAPTLKLDCERGTIASHSTMLLRSTIRPQRQAQYLWTISYQTLNASGFVSSPPQTLCEVRANGVFPTLKVIDVCGGGSVDKLSKVHLWKLFSLDSLNKQLLSNPSPVELTYTTPTRHSLRSCPSIFTKTMLDVNFSAAPLTSVPSTFVLMFHNPGPIPVDWSFLFPEDQLIELEYWAETGEFSSTELYQMKVQDNHVFSVSPRSGTLLPGQQRAVHFSYRHDFAGTDRFPVVFKLSYGREIMVYELHNGGALPVRYEVDSAALSQLQVDNFNHPLLCCLNPEGEVLPGETARVEWIFSPLEAKMYHMNIPIHVQDGDSTLVRFEGRGLCSPTVGSKNPFTSRDTRETPEPHVQRLPFPGQLVFLSEDSVSLGNIPVCSRFSRILFLTNVSHTDTVHYSWDLLEKSNQQVLRIYPEQGSLCPGESALCVLTFTSTDYPTCYQLDVVCQTLPPICASGSCETVGTICSKITRAERKAQRETVKAWKCPEPPHPALLHLGVTAHSHGLLECHTHFPNQFNEHYRDILDDPAFSQTLITLPSKPITYQHQQTSSHPADQAQFQFSETVAGQREQHSAVETFSQWTSLCVPLQTEQQECLLLVGRIVTQSRQGIHSGSLPGRDNVLLYSNTYTVQDLCQHGCLVDFQGECHLKPRWQSCVTLMSLLDRESRLSFISLRTLSQIQHMLQSKVASPSALSLLGKPASMEHSSGITSPSERGC</sequence>
<dbReference type="EMBL" id="CM014079">
    <property type="protein sequence ID" value="TKS67477.1"/>
    <property type="molecule type" value="Genomic_DNA"/>
</dbReference>
<keyword evidence="4" id="KW-0282">Flagellum</keyword>
<protein>
    <submittedName>
        <fullName evidence="4">Cilia-and flagella-associated protein 65</fullName>
    </submittedName>
</protein>
<organism evidence="4 5">
    <name type="scientific">Collichthys lucidus</name>
    <name type="common">Big head croaker</name>
    <name type="synonym">Sciaena lucida</name>
    <dbReference type="NCBI Taxonomy" id="240159"/>
    <lineage>
        <taxon>Eukaryota</taxon>
        <taxon>Metazoa</taxon>
        <taxon>Chordata</taxon>
        <taxon>Craniata</taxon>
        <taxon>Vertebrata</taxon>
        <taxon>Euteleostomi</taxon>
        <taxon>Actinopterygii</taxon>
        <taxon>Neopterygii</taxon>
        <taxon>Teleostei</taxon>
        <taxon>Neoteleostei</taxon>
        <taxon>Acanthomorphata</taxon>
        <taxon>Eupercaria</taxon>
        <taxon>Sciaenidae</taxon>
        <taxon>Collichthys</taxon>
    </lineage>
</organism>
<dbReference type="SUPFAM" id="SSF49354">
    <property type="entry name" value="PapD-like"/>
    <property type="match status" value="1"/>
</dbReference>
<dbReference type="GO" id="GO:0005737">
    <property type="term" value="C:cytoplasm"/>
    <property type="evidence" value="ECO:0007669"/>
    <property type="project" value="UniProtKB-SubCell"/>
</dbReference>
<dbReference type="InterPro" id="IPR013783">
    <property type="entry name" value="Ig-like_fold"/>
</dbReference>
<dbReference type="GO" id="GO:0007288">
    <property type="term" value="P:sperm axoneme assembly"/>
    <property type="evidence" value="ECO:0007669"/>
    <property type="project" value="TreeGrafter"/>
</dbReference>
<evidence type="ECO:0000259" key="3">
    <source>
        <dbReference type="Pfam" id="PF25249"/>
    </source>
</evidence>
<dbReference type="Proteomes" id="UP000298787">
    <property type="component" value="Chromosome 2"/>
</dbReference>
<keyword evidence="4" id="KW-0969">Cilium</keyword>
<dbReference type="GO" id="GO:0036126">
    <property type="term" value="C:sperm flagellum"/>
    <property type="evidence" value="ECO:0007669"/>
    <property type="project" value="TreeGrafter"/>
</dbReference>
<evidence type="ECO:0000259" key="1">
    <source>
        <dbReference type="Pfam" id="PF24816"/>
    </source>
</evidence>